<feature type="transmembrane region" description="Helical" evidence="7">
    <location>
        <begin position="316"/>
        <end position="339"/>
    </location>
</feature>
<feature type="transmembrane region" description="Helical" evidence="7">
    <location>
        <begin position="47"/>
        <end position="72"/>
    </location>
</feature>
<dbReference type="GO" id="GO:0009246">
    <property type="term" value="P:enterobacterial common antigen biosynthetic process"/>
    <property type="evidence" value="ECO:0007669"/>
    <property type="project" value="TreeGrafter"/>
</dbReference>
<evidence type="ECO:0000256" key="3">
    <source>
        <dbReference type="ARBA" id="ARBA00022475"/>
    </source>
</evidence>
<dbReference type="PANTHER" id="PTHR40074">
    <property type="entry name" value="O-ACETYLTRANSFERASE WECH"/>
    <property type="match status" value="1"/>
</dbReference>
<feature type="transmembrane region" description="Helical" evidence="7">
    <location>
        <begin position="245"/>
        <end position="267"/>
    </location>
</feature>
<keyword evidence="6 7" id="KW-0472">Membrane</keyword>
<keyword evidence="4 7" id="KW-0812">Transmembrane</keyword>
<dbReference type="GO" id="GO:0016413">
    <property type="term" value="F:O-acetyltransferase activity"/>
    <property type="evidence" value="ECO:0007669"/>
    <property type="project" value="TreeGrafter"/>
</dbReference>
<feature type="domain" description="Acyltransferase 3" evidence="8">
    <location>
        <begin position="14"/>
        <end position="368"/>
    </location>
</feature>
<keyword evidence="9" id="KW-0012">Acyltransferase</keyword>
<evidence type="ECO:0000256" key="5">
    <source>
        <dbReference type="ARBA" id="ARBA00022989"/>
    </source>
</evidence>
<feature type="transmembrane region" description="Helical" evidence="7">
    <location>
        <begin position="351"/>
        <end position="372"/>
    </location>
</feature>
<dbReference type="Pfam" id="PF01757">
    <property type="entry name" value="Acyl_transf_3"/>
    <property type="match status" value="1"/>
</dbReference>
<feature type="transmembrane region" description="Helical" evidence="7">
    <location>
        <begin position="206"/>
        <end position="224"/>
    </location>
</feature>
<dbReference type="GO" id="GO:0005886">
    <property type="term" value="C:plasma membrane"/>
    <property type="evidence" value="ECO:0007669"/>
    <property type="project" value="UniProtKB-SubCell"/>
</dbReference>
<evidence type="ECO:0000313" key="10">
    <source>
        <dbReference type="Proteomes" id="UP001056756"/>
    </source>
</evidence>
<name>A0A9J6ZKC0_9BACL</name>
<evidence type="ECO:0000313" key="9">
    <source>
        <dbReference type="EMBL" id="URN96590.1"/>
    </source>
</evidence>
<proteinExistence type="inferred from homology"/>
<dbReference type="PANTHER" id="PTHR40074:SF2">
    <property type="entry name" value="O-ACETYLTRANSFERASE WECH"/>
    <property type="match status" value="1"/>
</dbReference>
<evidence type="ECO:0000256" key="7">
    <source>
        <dbReference type="SAM" id="Phobius"/>
    </source>
</evidence>
<keyword evidence="5 7" id="KW-1133">Transmembrane helix</keyword>
<dbReference type="InterPro" id="IPR002656">
    <property type="entry name" value="Acyl_transf_3_dom"/>
</dbReference>
<feature type="transmembrane region" description="Helical" evidence="7">
    <location>
        <begin position="176"/>
        <end position="194"/>
    </location>
</feature>
<feature type="transmembrane region" description="Helical" evidence="7">
    <location>
        <begin position="21"/>
        <end position="41"/>
    </location>
</feature>
<keyword evidence="3" id="KW-1003">Cell membrane</keyword>
<organism evidence="9 10">
    <name type="scientific">Candidatus Pristimantibacillus lignocellulolyticus</name>
    <dbReference type="NCBI Taxonomy" id="2994561"/>
    <lineage>
        <taxon>Bacteria</taxon>
        <taxon>Bacillati</taxon>
        <taxon>Bacillota</taxon>
        <taxon>Bacilli</taxon>
        <taxon>Bacillales</taxon>
        <taxon>Paenibacillaceae</taxon>
        <taxon>Candidatus Pristimantibacillus</taxon>
    </lineage>
</organism>
<feature type="transmembrane region" description="Helical" evidence="7">
    <location>
        <begin position="150"/>
        <end position="169"/>
    </location>
</feature>
<reference evidence="9" key="1">
    <citation type="submission" date="2022-05" db="EMBL/GenBank/DDBJ databases">
        <title>Novel bacterial taxa in a minimal lignocellulolytic consortium and its capacity to transform plastics disclosed by genome-resolved metagenomics.</title>
        <authorList>
            <person name="Rodriguez C.A.D."/>
            <person name="Diaz-Garcia L."/>
            <person name="Herrera K."/>
            <person name="Tarazona N.A."/>
            <person name="Sproer C."/>
            <person name="Overmann J."/>
            <person name="Jimenez D.J."/>
        </authorList>
    </citation>
    <scope>NUCLEOTIDE SEQUENCE</scope>
    <source>
        <strain evidence="9">MAG5</strain>
    </source>
</reference>
<comment type="similarity">
    <text evidence="2">Belongs to the acyltransferase 3 family.</text>
</comment>
<feature type="transmembrane region" description="Helical" evidence="7">
    <location>
        <begin position="93"/>
        <end position="114"/>
    </location>
</feature>
<dbReference type="Proteomes" id="UP001056756">
    <property type="component" value="Chromosome"/>
</dbReference>
<accession>A0A9J6ZKC0</accession>
<evidence type="ECO:0000256" key="4">
    <source>
        <dbReference type="ARBA" id="ARBA00022692"/>
    </source>
</evidence>
<feature type="transmembrane region" description="Helical" evidence="7">
    <location>
        <begin position="287"/>
        <end position="304"/>
    </location>
</feature>
<dbReference type="EMBL" id="CP097899">
    <property type="protein sequence ID" value="URN96590.1"/>
    <property type="molecule type" value="Genomic_DNA"/>
</dbReference>
<keyword evidence="9" id="KW-0808">Transferase</keyword>
<comment type="subcellular location">
    <subcellularLocation>
        <location evidence="1">Cell membrane</location>
        <topology evidence="1">Multi-pass membrane protein</topology>
    </subcellularLocation>
</comment>
<evidence type="ECO:0000256" key="1">
    <source>
        <dbReference type="ARBA" id="ARBA00004651"/>
    </source>
</evidence>
<evidence type="ECO:0000259" key="8">
    <source>
        <dbReference type="Pfam" id="PF01757"/>
    </source>
</evidence>
<protein>
    <submittedName>
        <fullName evidence="9">Acyltransferase</fullName>
    </submittedName>
</protein>
<dbReference type="AlphaFoldDB" id="A0A9J6ZKC0"/>
<gene>
    <name evidence="9" type="ORF">NAG76_10355</name>
</gene>
<evidence type="ECO:0000256" key="6">
    <source>
        <dbReference type="ARBA" id="ARBA00023136"/>
    </source>
</evidence>
<dbReference type="KEGG" id="plig:NAG76_10355"/>
<evidence type="ECO:0000256" key="2">
    <source>
        <dbReference type="ARBA" id="ARBA00007400"/>
    </source>
</evidence>
<sequence>MSQLLSTKRESIPQLSIVRAIAILGVLSIHSTSVAVSTGMIDSSWFFLYNFANIFLKFGTTTFIFLSSFVLFYNYYDRPLIGKLVTSFYKKRLMYIIVPYITFSLFYFLLKLYLYPESYPLILGNGFSFGEMMSALGDRLIHGTAHTHLYFVYISIQFYLLFPLFLWFFKKYPKLTHWLLLIGIIVQWGFFLVNKYGLETQVTARGSWSLSYFTYYLLGAYLGIYYDKWKQWINIAKENVTKKRVIGWSVFALIWLSSGLLHVYMWYETRLKLDSYNSTLFDLVWNIHTLTTAIILMQIAFILYRKSATSIKNLLIRLGEVSFGVYLFHPYLLLLYRLYPPESGASIVHHAWYVGGFLFALIGSWIVVELVVRFIPQSWLIFGSIKKKKPSQPKAKHNASNVQM</sequence>